<name>A0A7S1D9C3_CYCTE</name>
<evidence type="ECO:0000256" key="2">
    <source>
        <dbReference type="SAM" id="SignalP"/>
    </source>
</evidence>
<feature type="transmembrane region" description="Helical" evidence="1">
    <location>
        <begin position="305"/>
        <end position="324"/>
    </location>
</feature>
<keyword evidence="1" id="KW-1133">Transmembrane helix</keyword>
<sequence>MNALLFSIGSFALVMILSSVTYAVVHVGTSTVSAADTADRRFVNVAQLCFALVLMGMLIANMISLCSKWVVKSLSNRTGLVELRLRQVALKKLEMLLRNALDVHGEVVMGGVGADETIVTMTSAELVLQASSTHSARSRFILETKAETSPTGGFLSTWHDIFTGRCLVDEGIFLFNRIVIGTVAQLIATLHLIIYLGDRTPRDDPDTLDNEASGRAAHILGLLVATVACVYATMSHIPTAVNTIRQLRTGALPSMRDPHFLRYRAAQDTPSLLLGGMFWGIWYTGFFVYFFIFLLITLLLSNEQAIVASYIAFTVTALGKFIMLRLVRQSTHKAFHRKNPKFANIWMLGLEAWNLGLGYGYMAIRALKLISVAVFSIARFDLPVLSPQINAVGPLEIDDHPTIFRRDLLAHEAHRHPYLEVLGILYVKSLQDMHFGARAHSAWRRLFVVALLPWMNQKTPLLQQR</sequence>
<evidence type="ECO:0000313" key="3">
    <source>
        <dbReference type="EMBL" id="CAD8942186.1"/>
    </source>
</evidence>
<feature type="signal peptide" evidence="2">
    <location>
        <begin position="1"/>
        <end position="23"/>
    </location>
</feature>
<accession>A0A7S1D9C3</accession>
<proteinExistence type="predicted"/>
<evidence type="ECO:0000256" key="1">
    <source>
        <dbReference type="SAM" id="Phobius"/>
    </source>
</evidence>
<feature type="transmembrane region" description="Helical" evidence="1">
    <location>
        <begin position="345"/>
        <end position="364"/>
    </location>
</feature>
<feature type="chain" id="PRO_5030683497" description="ABC transmembrane type-1 domain-containing protein" evidence="2">
    <location>
        <begin position="24"/>
        <end position="465"/>
    </location>
</feature>
<feature type="transmembrane region" description="Helical" evidence="1">
    <location>
        <begin position="272"/>
        <end position="299"/>
    </location>
</feature>
<evidence type="ECO:0008006" key="4">
    <source>
        <dbReference type="Google" id="ProtNLM"/>
    </source>
</evidence>
<dbReference type="AlphaFoldDB" id="A0A7S1D9C3"/>
<reference evidence="3" key="1">
    <citation type="submission" date="2021-01" db="EMBL/GenBank/DDBJ databases">
        <authorList>
            <person name="Corre E."/>
            <person name="Pelletier E."/>
            <person name="Niang G."/>
            <person name="Scheremetjew M."/>
            <person name="Finn R."/>
            <person name="Kale V."/>
            <person name="Holt S."/>
            <person name="Cochrane G."/>
            <person name="Meng A."/>
            <person name="Brown T."/>
            <person name="Cohen L."/>
        </authorList>
    </citation>
    <scope>NUCLEOTIDE SEQUENCE</scope>
    <source>
        <strain evidence="3">ECT3854</strain>
    </source>
</reference>
<feature type="transmembrane region" description="Helical" evidence="1">
    <location>
        <begin position="216"/>
        <end position="234"/>
    </location>
</feature>
<protein>
    <recommendedName>
        <fullName evidence="4">ABC transmembrane type-1 domain-containing protein</fullName>
    </recommendedName>
</protein>
<organism evidence="3">
    <name type="scientific">Cyclophora tenuis</name>
    <name type="common">Marine diatom</name>
    <dbReference type="NCBI Taxonomy" id="216820"/>
    <lineage>
        <taxon>Eukaryota</taxon>
        <taxon>Sar</taxon>
        <taxon>Stramenopiles</taxon>
        <taxon>Ochrophyta</taxon>
        <taxon>Bacillariophyta</taxon>
        <taxon>Fragilariophyceae</taxon>
        <taxon>Fragilariophycidae</taxon>
        <taxon>Cyclophorales</taxon>
        <taxon>Cyclophoraceae</taxon>
        <taxon>Cyclophora</taxon>
    </lineage>
</organism>
<keyword evidence="2" id="KW-0732">Signal</keyword>
<dbReference type="EMBL" id="HBFW01020616">
    <property type="protein sequence ID" value="CAD8942186.1"/>
    <property type="molecule type" value="Transcribed_RNA"/>
</dbReference>
<feature type="transmembrane region" description="Helical" evidence="1">
    <location>
        <begin position="174"/>
        <end position="196"/>
    </location>
</feature>
<gene>
    <name evidence="3" type="ORF">CTEN0397_LOCUS13252</name>
</gene>
<keyword evidence="1" id="KW-0812">Transmembrane</keyword>
<keyword evidence="1" id="KW-0472">Membrane</keyword>
<feature type="transmembrane region" description="Helical" evidence="1">
    <location>
        <begin position="44"/>
        <end position="67"/>
    </location>
</feature>